<dbReference type="EMBL" id="LAZR01001627">
    <property type="protein sequence ID" value="KKN41745.1"/>
    <property type="molecule type" value="Genomic_DNA"/>
</dbReference>
<proteinExistence type="predicted"/>
<feature type="domain" description="RiboL-PSP-HEPN" evidence="1">
    <location>
        <begin position="14"/>
        <end position="207"/>
    </location>
</feature>
<sequence length="231" mass="26903">MNISIAYNEFLESLEIVKALIKLDTYREPTQKKNRNYVYGLRGGSLVLIVASFNEFLNNLSNVYLDVIKNYASNIDFSKLPDDLIITNVSRTLKQFSIKKDVKKLINVKNSCRSIINDEINPAFFKLQSSNPNPIHIIHLFNEIGVRDIFKHITKRFQRRWQKVISTDIIKRLLSGIIDKRNNVAHNASMTSKITKIDLNEAIRYLRILTWLLDFTYRKQINSICISAWIP</sequence>
<dbReference type="AlphaFoldDB" id="A0A0F9QCK2"/>
<accession>A0A0F9QCK2</accession>
<organism evidence="2">
    <name type="scientific">marine sediment metagenome</name>
    <dbReference type="NCBI Taxonomy" id="412755"/>
    <lineage>
        <taxon>unclassified sequences</taxon>
        <taxon>metagenomes</taxon>
        <taxon>ecological metagenomes</taxon>
    </lineage>
</organism>
<evidence type="ECO:0000313" key="2">
    <source>
        <dbReference type="EMBL" id="KKN41745.1"/>
    </source>
</evidence>
<reference evidence="2" key="1">
    <citation type="journal article" date="2015" name="Nature">
        <title>Complex archaea that bridge the gap between prokaryotes and eukaryotes.</title>
        <authorList>
            <person name="Spang A."/>
            <person name="Saw J.H."/>
            <person name="Jorgensen S.L."/>
            <person name="Zaremba-Niedzwiedzka K."/>
            <person name="Martijn J."/>
            <person name="Lind A.E."/>
            <person name="van Eijk R."/>
            <person name="Schleper C."/>
            <person name="Guy L."/>
            <person name="Ettema T.J."/>
        </authorList>
    </citation>
    <scope>NUCLEOTIDE SEQUENCE</scope>
</reference>
<protein>
    <recommendedName>
        <fullName evidence="1">RiboL-PSP-HEPN domain-containing protein</fullName>
    </recommendedName>
</protein>
<gene>
    <name evidence="2" type="ORF">LCGC14_0720140</name>
</gene>
<name>A0A0F9QCK2_9ZZZZ</name>
<evidence type="ECO:0000259" key="1">
    <source>
        <dbReference type="Pfam" id="PF18735"/>
    </source>
</evidence>
<comment type="caution">
    <text evidence="2">The sequence shown here is derived from an EMBL/GenBank/DDBJ whole genome shotgun (WGS) entry which is preliminary data.</text>
</comment>
<dbReference type="Pfam" id="PF18735">
    <property type="entry name" value="HEPN_RiboL-PSP"/>
    <property type="match status" value="1"/>
</dbReference>
<dbReference type="InterPro" id="IPR041519">
    <property type="entry name" value="HEPN_RiboL-PSP"/>
</dbReference>